<evidence type="ECO:0000313" key="5">
    <source>
        <dbReference type="Proteomes" id="UP000011087"/>
    </source>
</evidence>
<evidence type="ECO:0000313" key="3">
    <source>
        <dbReference type="EMBL" id="EKX32847.1"/>
    </source>
</evidence>
<name>L1I9U2_GUITC</name>
<accession>L1I9U2</accession>
<dbReference type="KEGG" id="gtt:GUITHDRAFT_120951"/>
<dbReference type="GeneID" id="17289593"/>
<dbReference type="EMBL" id="JH993168">
    <property type="protein sequence ID" value="EKX32847.1"/>
    <property type="molecule type" value="Genomic_DNA"/>
</dbReference>
<reference evidence="5" key="2">
    <citation type="submission" date="2012-11" db="EMBL/GenBank/DDBJ databases">
        <authorList>
            <person name="Kuo A."/>
            <person name="Curtis B.A."/>
            <person name="Tanifuji G."/>
            <person name="Burki F."/>
            <person name="Gruber A."/>
            <person name="Irimia M."/>
            <person name="Maruyama S."/>
            <person name="Arias M.C."/>
            <person name="Ball S.G."/>
            <person name="Gile G.H."/>
            <person name="Hirakawa Y."/>
            <person name="Hopkins J.F."/>
            <person name="Rensing S.A."/>
            <person name="Schmutz J."/>
            <person name="Symeonidi A."/>
            <person name="Elias M."/>
            <person name="Eveleigh R.J."/>
            <person name="Herman E.K."/>
            <person name="Klute M.J."/>
            <person name="Nakayama T."/>
            <person name="Obornik M."/>
            <person name="Reyes-Prieto A."/>
            <person name="Armbrust E.V."/>
            <person name="Aves S.J."/>
            <person name="Beiko R.G."/>
            <person name="Coutinho P."/>
            <person name="Dacks J.B."/>
            <person name="Durnford D.G."/>
            <person name="Fast N.M."/>
            <person name="Green B.R."/>
            <person name="Grisdale C."/>
            <person name="Hempe F."/>
            <person name="Henrissat B."/>
            <person name="Hoppner M.P."/>
            <person name="Ishida K.-I."/>
            <person name="Kim E."/>
            <person name="Koreny L."/>
            <person name="Kroth P.G."/>
            <person name="Liu Y."/>
            <person name="Malik S.-B."/>
            <person name="Maier U.G."/>
            <person name="McRose D."/>
            <person name="Mock T."/>
            <person name="Neilson J.A."/>
            <person name="Onodera N.T."/>
            <person name="Poole A.M."/>
            <person name="Pritham E.J."/>
            <person name="Richards T.A."/>
            <person name="Rocap G."/>
            <person name="Roy S.W."/>
            <person name="Sarai C."/>
            <person name="Schaack S."/>
            <person name="Shirato S."/>
            <person name="Slamovits C.H."/>
            <person name="Spencer D.F."/>
            <person name="Suzuki S."/>
            <person name="Worden A.Z."/>
            <person name="Zauner S."/>
            <person name="Barry K."/>
            <person name="Bell C."/>
            <person name="Bharti A.K."/>
            <person name="Crow J.A."/>
            <person name="Grimwood J."/>
            <person name="Kramer R."/>
            <person name="Lindquist E."/>
            <person name="Lucas S."/>
            <person name="Salamov A."/>
            <person name="McFadden G.I."/>
            <person name="Lane C.E."/>
            <person name="Keeling P.J."/>
            <person name="Gray M.W."/>
            <person name="Grigoriev I.V."/>
            <person name="Archibald J.M."/>
        </authorList>
    </citation>
    <scope>NUCLEOTIDE SEQUENCE</scope>
    <source>
        <strain evidence="5">CCMP2712</strain>
    </source>
</reference>
<dbReference type="InterPro" id="IPR001005">
    <property type="entry name" value="SANT/Myb"/>
</dbReference>
<feature type="compositionally biased region" description="Pro residues" evidence="2">
    <location>
        <begin position="21"/>
        <end position="38"/>
    </location>
</feature>
<reference evidence="3 5" key="1">
    <citation type="journal article" date="2012" name="Nature">
        <title>Algal genomes reveal evolutionary mosaicism and the fate of nucleomorphs.</title>
        <authorList>
            <consortium name="DOE Joint Genome Institute"/>
            <person name="Curtis B.A."/>
            <person name="Tanifuji G."/>
            <person name="Burki F."/>
            <person name="Gruber A."/>
            <person name="Irimia M."/>
            <person name="Maruyama S."/>
            <person name="Arias M.C."/>
            <person name="Ball S.G."/>
            <person name="Gile G.H."/>
            <person name="Hirakawa Y."/>
            <person name="Hopkins J.F."/>
            <person name="Kuo A."/>
            <person name="Rensing S.A."/>
            <person name="Schmutz J."/>
            <person name="Symeonidi A."/>
            <person name="Elias M."/>
            <person name="Eveleigh R.J."/>
            <person name="Herman E.K."/>
            <person name="Klute M.J."/>
            <person name="Nakayama T."/>
            <person name="Obornik M."/>
            <person name="Reyes-Prieto A."/>
            <person name="Armbrust E.V."/>
            <person name="Aves S.J."/>
            <person name="Beiko R.G."/>
            <person name="Coutinho P."/>
            <person name="Dacks J.B."/>
            <person name="Durnford D.G."/>
            <person name="Fast N.M."/>
            <person name="Green B.R."/>
            <person name="Grisdale C.J."/>
            <person name="Hempel F."/>
            <person name="Henrissat B."/>
            <person name="Hoppner M.P."/>
            <person name="Ishida K."/>
            <person name="Kim E."/>
            <person name="Koreny L."/>
            <person name="Kroth P.G."/>
            <person name="Liu Y."/>
            <person name="Malik S.B."/>
            <person name="Maier U.G."/>
            <person name="McRose D."/>
            <person name="Mock T."/>
            <person name="Neilson J.A."/>
            <person name="Onodera N.T."/>
            <person name="Poole A.M."/>
            <person name="Pritham E.J."/>
            <person name="Richards T.A."/>
            <person name="Rocap G."/>
            <person name="Roy S.W."/>
            <person name="Sarai C."/>
            <person name="Schaack S."/>
            <person name="Shirato S."/>
            <person name="Slamovits C.H."/>
            <person name="Spencer D.F."/>
            <person name="Suzuki S."/>
            <person name="Worden A.Z."/>
            <person name="Zauner S."/>
            <person name="Barry K."/>
            <person name="Bell C."/>
            <person name="Bharti A.K."/>
            <person name="Crow J.A."/>
            <person name="Grimwood J."/>
            <person name="Kramer R."/>
            <person name="Lindquist E."/>
            <person name="Lucas S."/>
            <person name="Salamov A."/>
            <person name="McFadden G.I."/>
            <person name="Lane C.E."/>
            <person name="Keeling P.J."/>
            <person name="Gray M.W."/>
            <person name="Grigoriev I.V."/>
            <person name="Archibald J.M."/>
        </authorList>
    </citation>
    <scope>NUCLEOTIDE SEQUENCE</scope>
    <source>
        <strain evidence="3 5">CCMP2712</strain>
    </source>
</reference>
<dbReference type="CDD" id="cd00167">
    <property type="entry name" value="SANT"/>
    <property type="match status" value="1"/>
</dbReference>
<dbReference type="PANTHER" id="PTHR12802">
    <property type="entry name" value="SWI/SNF COMPLEX-RELATED"/>
    <property type="match status" value="1"/>
</dbReference>
<dbReference type="PaxDb" id="55529-EKX32847"/>
<dbReference type="Gene3D" id="1.10.10.60">
    <property type="entry name" value="Homeodomain-like"/>
    <property type="match status" value="1"/>
</dbReference>
<feature type="compositionally biased region" description="Low complexity" evidence="2">
    <location>
        <begin position="170"/>
        <end position="181"/>
    </location>
</feature>
<dbReference type="EnsemblProtists" id="EKX32847">
    <property type="protein sequence ID" value="EKX32847"/>
    <property type="gene ID" value="GUITHDRAFT_120951"/>
</dbReference>
<protein>
    <submittedName>
        <fullName evidence="3 4">Uncharacterized protein</fullName>
    </submittedName>
</protein>
<gene>
    <name evidence="3" type="ORF">GUITHDRAFT_120951</name>
</gene>
<feature type="region of interest" description="Disordered" evidence="2">
    <location>
        <begin position="1"/>
        <end position="75"/>
    </location>
</feature>
<sequence>MSQRLPPIPDGQGWNYSLLLSPPPPHDSLPSSPPPLPVPDALTPQPVPVAPPPALAPPPAPAPRPHRAPSVHWTKDEHQRFLLALDQVCPGRRDGSSSETGRPSVGLGRGVAKRIAAIMQTKTESQVRSHAQKYFMKKPDKDLSDSSQSLDDSDSMPQLPPSSHLSAQPSSETTSDTTTWSAGDDPG</sequence>
<keyword evidence="1" id="KW-0539">Nucleus</keyword>
<feature type="region of interest" description="Disordered" evidence="2">
    <location>
        <begin position="87"/>
        <end position="109"/>
    </location>
</feature>
<evidence type="ECO:0000313" key="4">
    <source>
        <dbReference type="EnsemblProtists" id="EKX32847"/>
    </source>
</evidence>
<feature type="region of interest" description="Disordered" evidence="2">
    <location>
        <begin position="121"/>
        <end position="187"/>
    </location>
</feature>
<organism evidence="3">
    <name type="scientific">Guillardia theta (strain CCMP2712)</name>
    <name type="common">Cryptophyte</name>
    <dbReference type="NCBI Taxonomy" id="905079"/>
    <lineage>
        <taxon>Eukaryota</taxon>
        <taxon>Cryptophyceae</taxon>
        <taxon>Pyrenomonadales</taxon>
        <taxon>Geminigeraceae</taxon>
        <taxon>Guillardia</taxon>
    </lineage>
</organism>
<dbReference type="InterPro" id="IPR009057">
    <property type="entry name" value="Homeodomain-like_sf"/>
</dbReference>
<evidence type="ECO:0000256" key="1">
    <source>
        <dbReference type="ARBA" id="ARBA00023242"/>
    </source>
</evidence>
<dbReference type="HOGENOM" id="CLU_1450246_0_0_1"/>
<keyword evidence="5" id="KW-1185">Reference proteome</keyword>
<dbReference type="AlphaFoldDB" id="L1I9U2"/>
<reference evidence="4" key="3">
    <citation type="submission" date="2015-06" db="UniProtKB">
        <authorList>
            <consortium name="EnsemblProtists"/>
        </authorList>
    </citation>
    <scope>IDENTIFICATION</scope>
</reference>
<dbReference type="Proteomes" id="UP000011087">
    <property type="component" value="Unassembled WGS sequence"/>
</dbReference>
<dbReference type="RefSeq" id="XP_005819827.1">
    <property type="nucleotide sequence ID" value="XM_005819770.1"/>
</dbReference>
<evidence type="ECO:0000256" key="2">
    <source>
        <dbReference type="SAM" id="MobiDB-lite"/>
    </source>
</evidence>
<dbReference type="SUPFAM" id="SSF46689">
    <property type="entry name" value="Homeodomain-like"/>
    <property type="match status" value="1"/>
</dbReference>
<feature type="compositionally biased region" description="Low complexity" evidence="2">
    <location>
        <begin position="145"/>
        <end position="163"/>
    </location>
</feature>
<feature type="compositionally biased region" description="Pro residues" evidence="2">
    <location>
        <begin position="45"/>
        <end position="63"/>
    </location>
</feature>
<proteinExistence type="predicted"/>